<reference evidence="1 2" key="1">
    <citation type="journal article" date="2018" name="Sci. Rep.">
        <title>Comparative genomics provides insights into the lifestyle and reveals functional heterogeneity of dark septate endophytic fungi.</title>
        <authorList>
            <person name="Knapp D.G."/>
            <person name="Nemeth J.B."/>
            <person name="Barry K."/>
            <person name="Hainaut M."/>
            <person name="Henrissat B."/>
            <person name="Johnson J."/>
            <person name="Kuo A."/>
            <person name="Lim J.H.P."/>
            <person name="Lipzen A."/>
            <person name="Nolan M."/>
            <person name="Ohm R.A."/>
            <person name="Tamas L."/>
            <person name="Grigoriev I.V."/>
            <person name="Spatafora J.W."/>
            <person name="Nagy L.G."/>
            <person name="Kovacs G.M."/>
        </authorList>
    </citation>
    <scope>NUCLEOTIDE SEQUENCE [LARGE SCALE GENOMIC DNA]</scope>
    <source>
        <strain evidence="1 2">DSE2036</strain>
    </source>
</reference>
<evidence type="ECO:0008006" key="3">
    <source>
        <dbReference type="Google" id="ProtNLM"/>
    </source>
</evidence>
<gene>
    <name evidence="1" type="ORF">DM02DRAFT_678082</name>
</gene>
<sequence>MRARFEEGYRRIAEATKMEGWDDPKADVLRWLCDKSNRRHAPKLLSHFLPQSPNGSILVTTRSRDVAYKLTGSSAGIVEIRLMDKHGALVLLRNKLGFVADKDEAVELAHTLDSIPLVLT</sequence>
<keyword evidence="2" id="KW-1185">Reference proteome</keyword>
<evidence type="ECO:0000313" key="2">
    <source>
        <dbReference type="Proteomes" id="UP000244855"/>
    </source>
</evidence>
<accession>A0A2V1D085</accession>
<dbReference type="STRING" id="97972.A0A2V1D085"/>
<dbReference type="EMBL" id="KZ805863">
    <property type="protein sequence ID" value="PVH91442.1"/>
    <property type="molecule type" value="Genomic_DNA"/>
</dbReference>
<dbReference type="OrthoDB" id="20872at2759"/>
<proteinExistence type="predicted"/>
<dbReference type="AlphaFoldDB" id="A0A2V1D085"/>
<evidence type="ECO:0000313" key="1">
    <source>
        <dbReference type="EMBL" id="PVH91442.1"/>
    </source>
</evidence>
<dbReference type="Proteomes" id="UP000244855">
    <property type="component" value="Unassembled WGS sequence"/>
</dbReference>
<organism evidence="1 2">
    <name type="scientific">Periconia macrospinosa</name>
    <dbReference type="NCBI Taxonomy" id="97972"/>
    <lineage>
        <taxon>Eukaryota</taxon>
        <taxon>Fungi</taxon>
        <taxon>Dikarya</taxon>
        <taxon>Ascomycota</taxon>
        <taxon>Pezizomycotina</taxon>
        <taxon>Dothideomycetes</taxon>
        <taxon>Pleosporomycetidae</taxon>
        <taxon>Pleosporales</taxon>
        <taxon>Massarineae</taxon>
        <taxon>Periconiaceae</taxon>
        <taxon>Periconia</taxon>
    </lineage>
</organism>
<protein>
    <recommendedName>
        <fullName evidence="3">NB-ARC domain-containing protein</fullName>
    </recommendedName>
</protein>
<name>A0A2V1D085_9PLEO</name>